<reference evidence="1 2" key="1">
    <citation type="submission" date="2014-03" db="EMBL/GenBank/DDBJ databases">
        <title>Draft genome of the hookworm Oesophagostomum dentatum.</title>
        <authorList>
            <person name="Mitreva M."/>
        </authorList>
    </citation>
    <scope>NUCLEOTIDE SEQUENCE [LARGE SCALE GENOMIC DNA]</scope>
    <source>
        <strain evidence="1 2">OD-Hann</strain>
    </source>
</reference>
<dbReference type="InterPro" id="IPR008914">
    <property type="entry name" value="PEBP"/>
</dbReference>
<protein>
    <submittedName>
        <fullName evidence="1">Phosphatidylethanolamine-binding protein</fullName>
    </submittedName>
</protein>
<accession>A0A0B1SV72</accession>
<dbReference type="AlphaFoldDB" id="A0A0B1SV72"/>
<keyword evidence="2" id="KW-1185">Reference proteome</keyword>
<sequence>MSLGMTILPLGLLRLVSFSIFFTSTVAKIIVFHADPDAPSRKEATYREWHHWLIVNVPENDIAKGDVLSEYIGSGPPKGTGEKPI</sequence>
<dbReference type="Pfam" id="PF01161">
    <property type="entry name" value="PBP"/>
    <property type="match status" value="1"/>
</dbReference>
<dbReference type="InterPro" id="IPR035810">
    <property type="entry name" value="PEBP_euk"/>
</dbReference>
<dbReference type="SUPFAM" id="SSF49777">
    <property type="entry name" value="PEBP-like"/>
    <property type="match status" value="1"/>
</dbReference>
<organism evidence="1 2">
    <name type="scientific">Oesophagostomum dentatum</name>
    <name type="common">Nodular worm</name>
    <dbReference type="NCBI Taxonomy" id="61180"/>
    <lineage>
        <taxon>Eukaryota</taxon>
        <taxon>Metazoa</taxon>
        <taxon>Ecdysozoa</taxon>
        <taxon>Nematoda</taxon>
        <taxon>Chromadorea</taxon>
        <taxon>Rhabditida</taxon>
        <taxon>Rhabditina</taxon>
        <taxon>Rhabditomorpha</taxon>
        <taxon>Strongyloidea</taxon>
        <taxon>Strongylidae</taxon>
        <taxon>Oesophagostomum</taxon>
    </lineage>
</organism>
<dbReference type="EMBL" id="KN555077">
    <property type="protein sequence ID" value="KHJ88864.1"/>
    <property type="molecule type" value="Genomic_DNA"/>
</dbReference>
<dbReference type="Gene3D" id="3.90.280.10">
    <property type="entry name" value="PEBP-like"/>
    <property type="match status" value="1"/>
</dbReference>
<dbReference type="InterPro" id="IPR036610">
    <property type="entry name" value="PEBP-like_sf"/>
</dbReference>
<dbReference type="Proteomes" id="UP000053660">
    <property type="component" value="Unassembled WGS sequence"/>
</dbReference>
<dbReference type="PANTHER" id="PTHR11362">
    <property type="entry name" value="PHOSPHATIDYLETHANOLAMINE-BINDING PROTEIN"/>
    <property type="match status" value="1"/>
</dbReference>
<evidence type="ECO:0000313" key="2">
    <source>
        <dbReference type="Proteomes" id="UP000053660"/>
    </source>
</evidence>
<name>A0A0B1SV72_OESDE</name>
<gene>
    <name evidence="1" type="ORF">OESDEN_11331</name>
</gene>
<evidence type="ECO:0000313" key="1">
    <source>
        <dbReference type="EMBL" id="KHJ88864.1"/>
    </source>
</evidence>
<dbReference type="PANTHER" id="PTHR11362:SF82">
    <property type="entry name" value="PHOSPHATIDYLETHANOLAMINE-BINDING PROTEIN 4"/>
    <property type="match status" value="1"/>
</dbReference>
<dbReference type="OrthoDB" id="2506647at2759"/>
<proteinExistence type="predicted"/>